<evidence type="ECO:0000313" key="1">
    <source>
        <dbReference type="EMBL" id="DAE11718.1"/>
    </source>
</evidence>
<accession>A0A8S5PXF2</accession>
<name>A0A8S5PXF2_9CAUD</name>
<reference evidence="1" key="1">
    <citation type="journal article" date="2021" name="Proc. Natl. Acad. Sci. U.S.A.">
        <title>A Catalog of Tens of Thousands of Viruses from Human Metagenomes Reveals Hidden Associations with Chronic Diseases.</title>
        <authorList>
            <person name="Tisza M.J."/>
            <person name="Buck C.B."/>
        </authorList>
    </citation>
    <scope>NUCLEOTIDE SEQUENCE</scope>
    <source>
        <strain evidence="1">Ct2vX3</strain>
    </source>
</reference>
<sequence>MGSASSSDKICPTISLYTFLIRGLARDWVISFPR</sequence>
<dbReference type="EMBL" id="BK015535">
    <property type="protein sequence ID" value="DAE11718.1"/>
    <property type="molecule type" value="Genomic_DNA"/>
</dbReference>
<proteinExistence type="predicted"/>
<organism evidence="1">
    <name type="scientific">Siphoviridae sp. ct2vX3</name>
    <dbReference type="NCBI Taxonomy" id="2825318"/>
    <lineage>
        <taxon>Viruses</taxon>
        <taxon>Duplodnaviria</taxon>
        <taxon>Heunggongvirae</taxon>
        <taxon>Uroviricota</taxon>
        <taxon>Caudoviricetes</taxon>
    </lineage>
</organism>
<protein>
    <submittedName>
        <fullName evidence="1">Uncharacterized protein</fullName>
    </submittedName>
</protein>